<protein>
    <recommendedName>
        <fullName evidence="4">Helix-turn-helix domain-containing protein</fullName>
    </recommendedName>
</protein>
<keyword evidence="3" id="KW-1185">Reference proteome</keyword>
<organism evidence="2 3">
    <name type="scientific">Candidatus Frankia alpina</name>
    <dbReference type="NCBI Taxonomy" id="2699483"/>
    <lineage>
        <taxon>Bacteria</taxon>
        <taxon>Bacillati</taxon>
        <taxon>Actinomycetota</taxon>
        <taxon>Actinomycetes</taxon>
        <taxon>Frankiales</taxon>
        <taxon>Frankiaceae</taxon>
        <taxon>Frankia</taxon>
    </lineage>
</organism>
<evidence type="ECO:0000313" key="2">
    <source>
        <dbReference type="EMBL" id="THJ75382.1"/>
    </source>
</evidence>
<dbReference type="Pfam" id="PF13730">
    <property type="entry name" value="HTH_36"/>
    <property type="match status" value="1"/>
</dbReference>
<dbReference type="AlphaFoldDB" id="A0A4S5ETA7"/>
<dbReference type="RefSeq" id="WP_136447270.1">
    <property type="nucleotide sequence ID" value="NZ_SSXH01000086.1"/>
</dbReference>
<reference evidence="2 3" key="1">
    <citation type="submission" date="2019-04" db="EMBL/GenBank/DDBJ databases">
        <title>Draft genome sequences for three unisolated Alnus-infective Frankia Sp+ strains, AgTrS, AiOr and AvVan, the first sequenced Frankia strains able to sporulate in-planta.</title>
        <authorList>
            <person name="Bethencourt L."/>
            <person name="Vautrin F."/>
            <person name="Taib N."/>
            <person name="Dubost A."/>
            <person name="Castro-Garcia L."/>
            <person name="Imbaud O."/>
            <person name="Abrouk D."/>
            <person name="Fournier P."/>
            <person name="Briolay J."/>
            <person name="Nguyen A."/>
            <person name="Normand P."/>
            <person name="Fernandez M.P."/>
            <person name="Brochier-Armanet C."/>
            <person name="Herrera-Belaroussi A."/>
        </authorList>
    </citation>
    <scope>NUCLEOTIDE SEQUENCE [LARGE SCALE GENOMIC DNA]</scope>
    <source>
        <strain evidence="2 3">AvVan</strain>
    </source>
</reference>
<name>A0A4S5ETA7_9ACTN</name>
<feature type="compositionally biased region" description="Low complexity" evidence="1">
    <location>
        <begin position="147"/>
        <end position="157"/>
    </location>
</feature>
<evidence type="ECO:0008006" key="4">
    <source>
        <dbReference type="Google" id="ProtNLM"/>
    </source>
</evidence>
<comment type="caution">
    <text evidence="2">The sequence shown here is derived from an EMBL/GenBank/DDBJ whole genome shotgun (WGS) entry which is preliminary data.</text>
</comment>
<dbReference type="Gene3D" id="1.10.10.10">
    <property type="entry name" value="Winged helix-like DNA-binding domain superfamily/Winged helix DNA-binding domain"/>
    <property type="match status" value="1"/>
</dbReference>
<feature type="compositionally biased region" description="Acidic residues" evidence="1">
    <location>
        <begin position="133"/>
        <end position="142"/>
    </location>
</feature>
<evidence type="ECO:0000256" key="1">
    <source>
        <dbReference type="SAM" id="MobiDB-lite"/>
    </source>
</evidence>
<accession>A0A4S5ETA7</accession>
<evidence type="ECO:0000313" key="3">
    <source>
        <dbReference type="Proteomes" id="UP000305282"/>
    </source>
</evidence>
<dbReference type="EMBL" id="SSXH01000086">
    <property type="protein sequence ID" value="THJ75382.1"/>
    <property type="molecule type" value="Genomic_DNA"/>
</dbReference>
<gene>
    <name evidence="2" type="ORF">E7Y31_05790</name>
</gene>
<dbReference type="OrthoDB" id="3349669at2"/>
<dbReference type="InterPro" id="IPR036388">
    <property type="entry name" value="WH-like_DNA-bd_sf"/>
</dbReference>
<feature type="region of interest" description="Disordered" evidence="1">
    <location>
        <begin position="122"/>
        <end position="174"/>
    </location>
</feature>
<proteinExistence type="predicted"/>
<sequence>MTGEPVEGAVGRRAPFTQVGDWVVLASISMQAKTIYWMLSAHVKRRDRAAWPSRESLAEWCGFGQARSVDRYLAELVDLGAIEIYRTRSADGLRTRNRYTVQEYPPDGYQGLMSFDAYHRAQQAPTDEAAPVEPDDVQAADPDDARGAPQRTTAPPARTRKTAGQPVVRSSAPR</sequence>
<dbReference type="Proteomes" id="UP000305282">
    <property type="component" value="Unassembled WGS sequence"/>
</dbReference>